<protein>
    <submittedName>
        <fullName evidence="1">Uncharacterized protein</fullName>
    </submittedName>
</protein>
<reference evidence="2" key="1">
    <citation type="submission" date="2019-06" db="EMBL/GenBank/DDBJ databases">
        <title>Alistipes onderdonkii subsp. vulgaris subsp. nov., Alistipes dispar sp. nov. and Alistipes communis sp. nov., isolated from human faeces, and creation of Alistipes onderdonkii subsp. onderdonkii subsp. nov.</title>
        <authorList>
            <person name="Sakamoto M."/>
            <person name="Ikeyama N."/>
            <person name="Ogata Y."/>
            <person name="Suda W."/>
            <person name="Iino T."/>
            <person name="Hattori M."/>
            <person name="Ohkuma M."/>
        </authorList>
    </citation>
    <scope>NUCLEOTIDE SEQUENCE [LARGE SCALE GENOMIC DNA]</scope>
    <source>
        <strain evidence="2">5CPEGH6</strain>
    </source>
</reference>
<name>A0A4Y1X1K8_9BACT</name>
<gene>
    <name evidence="1" type="ORF">A5CPEGH6_15200</name>
</gene>
<accession>A0A4Y1X1K8</accession>
<dbReference type="AlphaFoldDB" id="A0A4Y1X1K8"/>
<evidence type="ECO:0000313" key="1">
    <source>
        <dbReference type="EMBL" id="BBL06882.1"/>
    </source>
</evidence>
<dbReference type="KEGG" id="ada:A5CPEGH6_15200"/>
<keyword evidence="2" id="KW-1185">Reference proteome</keyword>
<evidence type="ECO:0000313" key="2">
    <source>
        <dbReference type="Proteomes" id="UP000319374"/>
    </source>
</evidence>
<dbReference type="Proteomes" id="UP000319374">
    <property type="component" value="Chromosome"/>
</dbReference>
<dbReference type="EMBL" id="AP019736">
    <property type="protein sequence ID" value="BBL06882.1"/>
    <property type="molecule type" value="Genomic_DNA"/>
</dbReference>
<sequence>MQMGMFPVAVAGDDELRVLDAHAGEILRGDSDHPPVVEPCGVPCRKGEDDVADGLRKMRIQRRVPRAPSVRIRPR</sequence>
<proteinExistence type="predicted"/>
<organism evidence="1 2">
    <name type="scientific">Alistipes dispar</name>
    <dbReference type="NCBI Taxonomy" id="2585119"/>
    <lineage>
        <taxon>Bacteria</taxon>
        <taxon>Pseudomonadati</taxon>
        <taxon>Bacteroidota</taxon>
        <taxon>Bacteroidia</taxon>
        <taxon>Bacteroidales</taxon>
        <taxon>Rikenellaceae</taxon>
        <taxon>Alistipes</taxon>
    </lineage>
</organism>